<evidence type="ECO:0000259" key="1">
    <source>
        <dbReference type="PROSITE" id="PS50075"/>
    </source>
</evidence>
<name>A0ABX0LX63_9BURK</name>
<accession>A0ABX0LX63</accession>
<dbReference type="InterPro" id="IPR036736">
    <property type="entry name" value="ACP-like_sf"/>
</dbReference>
<sequence>MNETVLLRCIGKTAPYISSFSLDDRFVDLDFDSLRFIQLIVQLEHALGVEFDDEKLNPTSFERIGDLLAYLETLTPSAASAPEKNSLGQDQ</sequence>
<organism evidence="2 3">
    <name type="scientific">Massilia rubra</name>
    <dbReference type="NCBI Taxonomy" id="2607910"/>
    <lineage>
        <taxon>Bacteria</taxon>
        <taxon>Pseudomonadati</taxon>
        <taxon>Pseudomonadota</taxon>
        <taxon>Betaproteobacteria</taxon>
        <taxon>Burkholderiales</taxon>
        <taxon>Oxalobacteraceae</taxon>
        <taxon>Telluria group</taxon>
        <taxon>Massilia</taxon>
    </lineage>
</organism>
<evidence type="ECO:0000313" key="2">
    <source>
        <dbReference type="EMBL" id="NHZ36781.1"/>
    </source>
</evidence>
<dbReference type="Pfam" id="PF00550">
    <property type="entry name" value="PP-binding"/>
    <property type="match status" value="1"/>
</dbReference>
<dbReference type="Proteomes" id="UP000785613">
    <property type="component" value="Unassembled WGS sequence"/>
</dbReference>
<proteinExistence type="predicted"/>
<dbReference type="RefSeq" id="WP_167229040.1">
    <property type="nucleotide sequence ID" value="NZ_VUYU01000021.1"/>
</dbReference>
<protein>
    <recommendedName>
        <fullName evidence="1">Carrier domain-containing protein</fullName>
    </recommendedName>
</protein>
<keyword evidence="3" id="KW-1185">Reference proteome</keyword>
<dbReference type="PROSITE" id="PS50075">
    <property type="entry name" value="CARRIER"/>
    <property type="match status" value="1"/>
</dbReference>
<dbReference type="EMBL" id="VUYU01000021">
    <property type="protein sequence ID" value="NHZ36781.1"/>
    <property type="molecule type" value="Genomic_DNA"/>
</dbReference>
<gene>
    <name evidence="2" type="ORF">F0185_24760</name>
</gene>
<feature type="domain" description="Carrier" evidence="1">
    <location>
        <begin position="1"/>
        <end position="75"/>
    </location>
</feature>
<dbReference type="InterPro" id="IPR009081">
    <property type="entry name" value="PP-bd_ACP"/>
</dbReference>
<comment type="caution">
    <text evidence="2">The sequence shown here is derived from an EMBL/GenBank/DDBJ whole genome shotgun (WGS) entry which is preliminary data.</text>
</comment>
<reference evidence="2 3" key="1">
    <citation type="submission" date="2019-09" db="EMBL/GenBank/DDBJ databases">
        <title>Taxonomy of Antarctic Massilia spp.: description of Massilia rubra sp. nov., Massilia aquatica sp. nov., Massilia mucilaginosa sp. nov., Massilia frigida sp. nov. isolated from streams, lakes and regoliths.</title>
        <authorList>
            <person name="Holochova P."/>
            <person name="Sedlacek I."/>
            <person name="Kralova S."/>
            <person name="Maslanova I."/>
            <person name="Busse H.-J."/>
            <person name="Stankova E."/>
            <person name="Vrbovska V."/>
            <person name="Kovarovic V."/>
            <person name="Bartak M."/>
            <person name="Svec P."/>
            <person name="Pantucek R."/>
        </authorList>
    </citation>
    <scope>NUCLEOTIDE SEQUENCE [LARGE SCALE GENOMIC DNA]</scope>
    <source>
        <strain evidence="2 3">CCM 8692</strain>
    </source>
</reference>
<evidence type="ECO:0000313" key="3">
    <source>
        <dbReference type="Proteomes" id="UP000785613"/>
    </source>
</evidence>
<dbReference type="SUPFAM" id="SSF47336">
    <property type="entry name" value="ACP-like"/>
    <property type="match status" value="1"/>
</dbReference>
<dbReference type="Gene3D" id="1.10.1200.10">
    <property type="entry name" value="ACP-like"/>
    <property type="match status" value="1"/>
</dbReference>